<feature type="compositionally biased region" description="Basic and acidic residues" evidence="1">
    <location>
        <begin position="828"/>
        <end position="840"/>
    </location>
</feature>
<feature type="region of interest" description="Disordered" evidence="1">
    <location>
        <begin position="520"/>
        <end position="756"/>
    </location>
</feature>
<dbReference type="InterPro" id="IPR056750">
    <property type="entry name" value="RRM_ESF1"/>
</dbReference>
<dbReference type="InterPro" id="IPR039754">
    <property type="entry name" value="Esf1"/>
</dbReference>
<feature type="region of interest" description="Disordered" evidence="1">
    <location>
        <begin position="296"/>
        <end position="390"/>
    </location>
</feature>
<feature type="compositionally biased region" description="Basic residues" evidence="1">
    <location>
        <begin position="78"/>
        <end position="88"/>
    </location>
</feature>
<sequence length="868" mass="97328">MAKKKSSKKVMEAPNEANMSHGDNEAQEGRFDTHNKPQFRSSAAVEEDSKVVLDDRFASVLTDPKYQLDIRDKYGRTRDKRNKNKKKKQPNEELNAFYSIKTDDDNAEAEPEEPTVTKKRSKTKYSNKSKKNMGQSDTDSSSEESENKSDADMDPASRIAYLTALSRGELNVSSSSEEDSESEEEDAKPESDDDDDDDEEDSDNEETAVMGKAGVLDPSYHRRGDTGEDVGDDEEENVDLTFEPSRHLAILNMDWSHIRAADIFAICASFVPPGAVEKVQIYPSDFGMERMAKEDKYGPSNVWRKNSQKVATTDSDSEPDEDKSDDNDQSSDEGESDKKQSSKRAESDDDGSKDDEDEDEEEGEGDDGDQEDYPLENFLPKEDHVESDFDPEKLREYEASRLKYYFAVVYLASEEHADMAYKEVDGMEFEHSSAAIDVRAIPPGELENAIQNRPLHDQATNIPSNYTPPDFVVNALQQTNVKCTWESGDTDRERALTKYTSGQDWKAMAETDDLKAYLASDASSDEEDDEDSDIGKKPGKKSAMMRKMLGLAGSDDDEEDASDSSDDDNDSDEEEGGMSRVVKLPPTSNNSSSSSDSEESEDDNDAGEGSKEARFIPGAKDLSEKIRSKVEQKSSGKLTPWEKFQQKRKEKRQERKEDAREKREEINRARRGGKSKDHKESSDSFFLEDSNDKSTSTDAPAKYTKKTIGKEELELLVAGDDRDESARDYDMRGLQRMDKNKDKKLRGARKRKEAQIAESVAGMKDFEMNLADDRFKSLMDGQDDRFGIDRTDPNFKDTPAMREVLSEQGRRRRKNKKRKTSSQSKEGTSTEKESVPKDAVADGLSPNTTGDGASALSALVSRLKSKVQ</sequence>
<feature type="compositionally biased region" description="Acidic residues" evidence="1">
    <location>
        <begin position="523"/>
        <end position="532"/>
    </location>
</feature>
<feature type="compositionally biased region" description="Basic residues" evidence="1">
    <location>
        <begin position="117"/>
        <end position="131"/>
    </location>
</feature>
<dbReference type="PANTHER" id="PTHR12202">
    <property type="entry name" value="ESF1 HOMOLOG"/>
    <property type="match status" value="1"/>
</dbReference>
<evidence type="ECO:0000259" key="2">
    <source>
        <dbReference type="Pfam" id="PF25121"/>
    </source>
</evidence>
<feature type="compositionally biased region" description="Acidic residues" evidence="1">
    <location>
        <begin position="176"/>
        <end position="206"/>
    </location>
</feature>
<feature type="domain" description="ESF1 RRM" evidence="2">
    <location>
        <begin position="366"/>
        <end position="443"/>
    </location>
</feature>
<dbReference type="EMBL" id="HBHT01000121">
    <property type="protein sequence ID" value="CAD9939265.1"/>
    <property type="molecule type" value="Transcribed_RNA"/>
</dbReference>
<dbReference type="GO" id="GO:0003723">
    <property type="term" value="F:RNA binding"/>
    <property type="evidence" value="ECO:0007669"/>
    <property type="project" value="TreeGrafter"/>
</dbReference>
<accession>A0A7S2Y126</accession>
<feature type="compositionally biased region" description="Acidic residues" evidence="1">
    <location>
        <begin position="227"/>
        <end position="238"/>
    </location>
</feature>
<evidence type="ECO:0000256" key="1">
    <source>
        <dbReference type="SAM" id="MobiDB-lite"/>
    </source>
</evidence>
<feature type="compositionally biased region" description="Basic and acidic residues" evidence="1">
    <location>
        <begin position="336"/>
        <end position="346"/>
    </location>
</feature>
<feature type="compositionally biased region" description="Basic and acidic residues" evidence="1">
    <location>
        <begin position="66"/>
        <end position="77"/>
    </location>
</feature>
<feature type="compositionally biased region" description="Basic residues" evidence="1">
    <location>
        <begin position="742"/>
        <end position="752"/>
    </location>
</feature>
<feature type="compositionally biased region" description="Acidic residues" evidence="1">
    <location>
        <begin position="315"/>
        <end position="335"/>
    </location>
</feature>
<gene>
    <name evidence="3" type="ORF">APAL1065_LOCUS78</name>
</gene>
<reference evidence="3" key="1">
    <citation type="submission" date="2021-01" db="EMBL/GenBank/DDBJ databases">
        <authorList>
            <person name="Corre E."/>
            <person name="Pelletier E."/>
            <person name="Niang G."/>
            <person name="Scheremetjew M."/>
            <person name="Finn R."/>
            <person name="Kale V."/>
            <person name="Holt S."/>
            <person name="Cochrane G."/>
            <person name="Meng A."/>
            <person name="Brown T."/>
            <person name="Cohen L."/>
        </authorList>
    </citation>
    <scope>NUCLEOTIDE SEQUENCE</scope>
    <source>
        <strain evidence="3">CCMP125</strain>
    </source>
</reference>
<feature type="compositionally biased region" description="Basic and acidic residues" evidence="1">
    <location>
        <begin position="780"/>
        <end position="795"/>
    </location>
</feature>
<protein>
    <recommendedName>
        <fullName evidence="2">ESF1 RRM domain-containing protein</fullName>
    </recommendedName>
</protein>
<feature type="region of interest" description="Disordered" evidence="1">
    <location>
        <begin position="780"/>
        <end position="853"/>
    </location>
</feature>
<feature type="region of interest" description="Disordered" evidence="1">
    <location>
        <begin position="1"/>
        <end position="238"/>
    </location>
</feature>
<feature type="compositionally biased region" description="Polar residues" evidence="1">
    <location>
        <begin position="303"/>
        <end position="313"/>
    </location>
</feature>
<name>A0A7S2Y126_9STRA</name>
<dbReference type="GO" id="GO:0006364">
    <property type="term" value="P:rRNA processing"/>
    <property type="evidence" value="ECO:0007669"/>
    <property type="project" value="InterPro"/>
</dbReference>
<feature type="compositionally biased region" description="Basic residues" evidence="1">
    <location>
        <begin position="810"/>
        <end position="820"/>
    </location>
</feature>
<feature type="compositionally biased region" description="Acidic residues" evidence="1">
    <location>
        <begin position="596"/>
        <end position="606"/>
    </location>
</feature>
<proteinExistence type="predicted"/>
<feature type="compositionally biased region" description="Basic and acidic residues" evidence="1">
    <location>
        <begin position="724"/>
        <end position="741"/>
    </location>
</feature>
<dbReference type="AlphaFoldDB" id="A0A7S2Y126"/>
<feature type="compositionally biased region" description="Basic and acidic residues" evidence="1">
    <location>
        <begin position="644"/>
        <end position="682"/>
    </location>
</feature>
<feature type="compositionally biased region" description="Basic and acidic residues" evidence="1">
    <location>
        <begin position="621"/>
        <end position="634"/>
    </location>
</feature>
<dbReference type="Pfam" id="PF25121">
    <property type="entry name" value="RRM_ESF1"/>
    <property type="match status" value="2"/>
</dbReference>
<feature type="compositionally biased region" description="Basic and acidic residues" evidence="1">
    <location>
        <begin position="379"/>
        <end position="390"/>
    </location>
</feature>
<feature type="compositionally biased region" description="Acidic residues" evidence="1">
    <location>
        <begin position="347"/>
        <end position="374"/>
    </location>
</feature>
<feature type="compositionally biased region" description="Basic and acidic residues" evidence="1">
    <location>
        <begin position="47"/>
        <end position="57"/>
    </location>
</feature>
<feature type="compositionally biased region" description="Acidic residues" evidence="1">
    <location>
        <begin position="554"/>
        <end position="576"/>
    </location>
</feature>
<feature type="compositionally biased region" description="Basic and acidic residues" evidence="1">
    <location>
        <begin position="22"/>
        <end position="35"/>
    </location>
</feature>
<organism evidence="3">
    <name type="scientific">Entomoneis paludosa</name>
    <dbReference type="NCBI Taxonomy" id="265537"/>
    <lineage>
        <taxon>Eukaryota</taxon>
        <taxon>Sar</taxon>
        <taxon>Stramenopiles</taxon>
        <taxon>Ochrophyta</taxon>
        <taxon>Bacillariophyta</taxon>
        <taxon>Bacillariophyceae</taxon>
        <taxon>Bacillariophycidae</taxon>
        <taxon>Entomoneidaceae</taxon>
        <taxon>Entomoneis</taxon>
    </lineage>
</organism>
<feature type="domain" description="ESF1 RRM" evidence="2">
    <location>
        <begin position="247"/>
        <end position="326"/>
    </location>
</feature>
<dbReference type="PANTHER" id="PTHR12202:SF0">
    <property type="entry name" value="ESF1 HOMOLOG"/>
    <property type="match status" value="1"/>
</dbReference>
<evidence type="ECO:0000313" key="3">
    <source>
        <dbReference type="EMBL" id="CAD9939265.1"/>
    </source>
</evidence>